<evidence type="ECO:0000313" key="3">
    <source>
        <dbReference type="EMBL" id="AFD00208.1"/>
    </source>
</evidence>
<name>H8I4M9_METCZ</name>
<dbReference type="Gene3D" id="3.40.50.2000">
    <property type="entry name" value="Glycogen Phosphorylase B"/>
    <property type="match status" value="2"/>
</dbReference>
<evidence type="ECO:0000259" key="2">
    <source>
        <dbReference type="Pfam" id="PF09314"/>
    </source>
</evidence>
<dbReference type="OrthoDB" id="69317at2157"/>
<dbReference type="eggNOG" id="arCOG07702">
    <property type="taxonomic scope" value="Archaea"/>
</dbReference>
<dbReference type="GO" id="GO:0016757">
    <property type="term" value="F:glycosyltransferase activity"/>
    <property type="evidence" value="ECO:0007669"/>
    <property type="project" value="InterPro"/>
</dbReference>
<dbReference type="HOGENOM" id="CLU_009583_3_0_2"/>
<dbReference type="GeneID" id="11971585"/>
<evidence type="ECO:0000313" key="4">
    <source>
        <dbReference type="Proteomes" id="UP000005233"/>
    </source>
</evidence>
<dbReference type="RefSeq" id="WP_014406039.1">
    <property type="nucleotide sequence ID" value="NC_017034.1"/>
</dbReference>
<organism evidence="3 4">
    <name type="scientific">Methanocella conradii (strain DSM 24694 / JCM 17849 / CGMCC 1.5162 / HZ254)</name>
    <dbReference type="NCBI Taxonomy" id="1041930"/>
    <lineage>
        <taxon>Archaea</taxon>
        <taxon>Methanobacteriati</taxon>
        <taxon>Methanobacteriota</taxon>
        <taxon>Stenosarchaea group</taxon>
        <taxon>Methanomicrobia</taxon>
        <taxon>Methanocellales</taxon>
        <taxon>Methanocellaceae</taxon>
        <taxon>Methanocella</taxon>
    </lineage>
</organism>
<gene>
    <name evidence="3" type="ordered locus">Mtc_1456</name>
</gene>
<accession>H8I4M9</accession>
<dbReference type="eggNOG" id="arCOG01411">
    <property type="taxonomic scope" value="Archaea"/>
</dbReference>
<feature type="domain" description="Glycosyl transferase family 1" evidence="1">
    <location>
        <begin position="207"/>
        <end position="354"/>
    </location>
</feature>
<feature type="domain" description="DUF1972" evidence="2">
    <location>
        <begin position="4"/>
        <end position="179"/>
    </location>
</feature>
<dbReference type="InterPro" id="IPR015393">
    <property type="entry name" value="DUF1972"/>
</dbReference>
<dbReference type="KEGG" id="mez:Mtc_1456"/>
<dbReference type="Pfam" id="PF09314">
    <property type="entry name" value="DUF1972"/>
    <property type="match status" value="1"/>
</dbReference>
<dbReference type="Pfam" id="PF00534">
    <property type="entry name" value="Glycos_transf_1"/>
    <property type="match status" value="1"/>
</dbReference>
<proteinExistence type="predicted"/>
<protein>
    <submittedName>
        <fullName evidence="3">Glycosyltransferase</fullName>
    </submittedName>
</protein>
<sequence>MKTKKIAIVGARGIGNYGGFETFVSELAPRLVNKGFKVYCSCEKNGIGELPYHKGVKLIYFPIKISNNYLLRKLFEILYDIYFNIACPIYFKCDIVYSLGVGANIFVLFPRLLGKKSIVNVDGIEWKRPKFNPVERIILKFMFKMTVMGADRIVIDSRSLLNHIDNRYRKKTIYIPYGVSDIEINPWDEKKLQRYIDDNYKIFPDSYWLVVARLEPENNIHTILEGYLKSKSKKPLVVVGDYTSKNYKKAIRAILENDKEGRILMAGAIYNDKSLLDMLRQNCFAYVHGHSVGGTNPSLLEAMSMKNIIVAHDNEFNREVCGESAIYFKDAEELRERIESIEKMPEKYANLKDEIYIKVMKNYSWEGIITEYVDLFSRIGADK</sequence>
<dbReference type="InterPro" id="IPR001296">
    <property type="entry name" value="Glyco_trans_1"/>
</dbReference>
<keyword evidence="4" id="KW-1185">Reference proteome</keyword>
<dbReference type="PANTHER" id="PTHR46401">
    <property type="entry name" value="GLYCOSYLTRANSFERASE WBBK-RELATED"/>
    <property type="match status" value="1"/>
</dbReference>
<dbReference type="EMBL" id="CP003243">
    <property type="protein sequence ID" value="AFD00208.1"/>
    <property type="molecule type" value="Genomic_DNA"/>
</dbReference>
<dbReference type="SUPFAM" id="SSF53756">
    <property type="entry name" value="UDP-Glycosyltransferase/glycogen phosphorylase"/>
    <property type="match status" value="1"/>
</dbReference>
<dbReference type="AlphaFoldDB" id="H8I4M9"/>
<evidence type="ECO:0000259" key="1">
    <source>
        <dbReference type="Pfam" id="PF00534"/>
    </source>
</evidence>
<dbReference type="STRING" id="1041930.Mtc_1456"/>
<dbReference type="Proteomes" id="UP000005233">
    <property type="component" value="Chromosome"/>
</dbReference>
<dbReference type="PANTHER" id="PTHR46401:SF8">
    <property type="entry name" value="BLL6006 PROTEIN"/>
    <property type="match status" value="1"/>
</dbReference>
<reference evidence="3 4" key="1">
    <citation type="journal article" date="2012" name="J. Bacteriol.">
        <title>Complete genome sequence of a thermophilic methanogen, Methanocella conradii HZ254, isolated from Chinese rice field soil.</title>
        <authorList>
            <person name="Lu Z."/>
            <person name="Lu Y."/>
        </authorList>
    </citation>
    <scope>NUCLEOTIDE SEQUENCE [LARGE SCALE GENOMIC DNA]</scope>
    <source>
        <strain evidence="4">DSM 24694 / JCM 17849 / CGMCC 1.5162 / HZ254</strain>
    </source>
</reference>